<name>A0A9Q0FCF4_9ROSI</name>
<evidence type="ECO:0000256" key="9">
    <source>
        <dbReference type="ARBA" id="ARBA00023180"/>
    </source>
</evidence>
<sequence length="410" mass="46078">METDDDVHINSNHSSRKRTRIMLSCVLSVGMVVLLALASIFCMQRRNQVKETLFCRRKRRQAPNEFRPEELTLFDLATLTSATDNFSRTNKLGQGGFGPVYKGTLEDGQQIAVKRLSKDSRQGLDELENEVVHIVKLQQRNLVKLLGCCIESEEKMLIYEFMPIKSLDYHLFGLSQTYHETQSQQLDWPMRYSIINGIARGLLYLHQDSRLRIVHRDLKASNVLLDHEMNPKISDFGLARSLGGNITEANINKVLELILLPSRVATSAIYLPIHGCICSGYISPEYAMHGLYSVKSDVFSFGVLVLETINGKSNRGFSHPDHQLNLLGHAWRLFREDRAMELVPESMIASCKNSEVISAFHIGLLCVQELPGDRPSMSTVVLMMGSEGALPDPKQPGYCVEGKSILGNPM</sequence>
<dbReference type="AlphaFoldDB" id="A0A9Q0FCF4"/>
<evidence type="ECO:0000256" key="1">
    <source>
        <dbReference type="ARBA" id="ARBA00012513"/>
    </source>
</evidence>
<keyword evidence="4" id="KW-0732">Signal</keyword>
<dbReference type="GO" id="GO:0005886">
    <property type="term" value="C:plasma membrane"/>
    <property type="evidence" value="ECO:0007669"/>
    <property type="project" value="TreeGrafter"/>
</dbReference>
<dbReference type="Proteomes" id="UP001141552">
    <property type="component" value="Unassembled WGS sequence"/>
</dbReference>
<dbReference type="GO" id="GO:0004674">
    <property type="term" value="F:protein serine/threonine kinase activity"/>
    <property type="evidence" value="ECO:0007669"/>
    <property type="project" value="UniProtKB-KW"/>
</dbReference>
<dbReference type="InterPro" id="IPR008271">
    <property type="entry name" value="Ser/Thr_kinase_AS"/>
</dbReference>
<evidence type="ECO:0000256" key="3">
    <source>
        <dbReference type="ARBA" id="ARBA00022679"/>
    </source>
</evidence>
<dbReference type="GO" id="GO:0005524">
    <property type="term" value="F:ATP binding"/>
    <property type="evidence" value="ECO:0007669"/>
    <property type="project" value="UniProtKB-KW"/>
</dbReference>
<dbReference type="InterPro" id="IPR000719">
    <property type="entry name" value="Prot_kinase_dom"/>
</dbReference>
<evidence type="ECO:0000256" key="12">
    <source>
        <dbReference type="SAM" id="Phobius"/>
    </source>
</evidence>
<dbReference type="FunFam" id="3.30.200.20:FF:000195">
    <property type="entry name" value="G-type lectin S-receptor-like serine/threonine-protein kinase"/>
    <property type="match status" value="1"/>
</dbReference>
<dbReference type="Gene3D" id="3.30.200.20">
    <property type="entry name" value="Phosphorylase Kinase, domain 1"/>
    <property type="match status" value="1"/>
</dbReference>
<organism evidence="14 15">
    <name type="scientific">Turnera subulata</name>
    <dbReference type="NCBI Taxonomy" id="218843"/>
    <lineage>
        <taxon>Eukaryota</taxon>
        <taxon>Viridiplantae</taxon>
        <taxon>Streptophyta</taxon>
        <taxon>Embryophyta</taxon>
        <taxon>Tracheophyta</taxon>
        <taxon>Spermatophyta</taxon>
        <taxon>Magnoliopsida</taxon>
        <taxon>eudicotyledons</taxon>
        <taxon>Gunneridae</taxon>
        <taxon>Pentapetalae</taxon>
        <taxon>rosids</taxon>
        <taxon>fabids</taxon>
        <taxon>Malpighiales</taxon>
        <taxon>Passifloraceae</taxon>
        <taxon>Turnera</taxon>
    </lineage>
</organism>
<reference evidence="14" key="1">
    <citation type="submission" date="2022-02" db="EMBL/GenBank/DDBJ databases">
        <authorList>
            <person name="Henning P.M."/>
            <person name="McCubbin A.G."/>
            <person name="Shore J.S."/>
        </authorList>
    </citation>
    <scope>NUCLEOTIDE SEQUENCE</scope>
    <source>
        <strain evidence="14">F60SS</strain>
        <tissue evidence="14">Leaves</tissue>
    </source>
</reference>
<keyword evidence="7" id="KW-0067">ATP-binding</keyword>
<protein>
    <recommendedName>
        <fullName evidence="1">non-specific serine/threonine protein kinase</fullName>
        <ecNumber evidence="1">2.7.11.1</ecNumber>
    </recommendedName>
</protein>
<evidence type="ECO:0000256" key="4">
    <source>
        <dbReference type="ARBA" id="ARBA00022729"/>
    </source>
</evidence>
<evidence type="ECO:0000256" key="2">
    <source>
        <dbReference type="ARBA" id="ARBA00022527"/>
    </source>
</evidence>
<dbReference type="FunFam" id="1.10.510.10:FF:001023">
    <property type="entry name" value="Os07g0541700 protein"/>
    <property type="match status" value="1"/>
</dbReference>
<dbReference type="PROSITE" id="PS00108">
    <property type="entry name" value="PROTEIN_KINASE_ST"/>
    <property type="match status" value="1"/>
</dbReference>
<evidence type="ECO:0000256" key="7">
    <source>
        <dbReference type="ARBA" id="ARBA00022840"/>
    </source>
</evidence>
<dbReference type="SMART" id="SM00220">
    <property type="entry name" value="S_TKc"/>
    <property type="match status" value="1"/>
</dbReference>
<keyword evidence="2" id="KW-0723">Serine/threonine-protein kinase</keyword>
<evidence type="ECO:0000259" key="13">
    <source>
        <dbReference type="PROSITE" id="PS50011"/>
    </source>
</evidence>
<dbReference type="OrthoDB" id="1703923at2759"/>
<evidence type="ECO:0000256" key="10">
    <source>
        <dbReference type="ARBA" id="ARBA00047899"/>
    </source>
</evidence>
<feature type="domain" description="Protein kinase" evidence="13">
    <location>
        <begin position="86"/>
        <end position="390"/>
    </location>
</feature>
<evidence type="ECO:0000256" key="6">
    <source>
        <dbReference type="ARBA" id="ARBA00022777"/>
    </source>
</evidence>
<evidence type="ECO:0000313" key="15">
    <source>
        <dbReference type="Proteomes" id="UP001141552"/>
    </source>
</evidence>
<dbReference type="SUPFAM" id="SSF56112">
    <property type="entry name" value="Protein kinase-like (PK-like)"/>
    <property type="match status" value="1"/>
</dbReference>
<reference evidence="14" key="2">
    <citation type="journal article" date="2023" name="Plants (Basel)">
        <title>Annotation of the Turnera subulata (Passifloraceae) Draft Genome Reveals the S-Locus Evolved after the Divergence of Turneroideae from Passifloroideae in a Stepwise Manner.</title>
        <authorList>
            <person name="Henning P.M."/>
            <person name="Roalson E.H."/>
            <person name="Mir W."/>
            <person name="McCubbin A.G."/>
            <person name="Shore J.S."/>
        </authorList>
    </citation>
    <scope>NUCLEOTIDE SEQUENCE</scope>
    <source>
        <strain evidence="14">F60SS</strain>
    </source>
</reference>
<comment type="caution">
    <text evidence="14">The sequence shown here is derived from an EMBL/GenBank/DDBJ whole genome shotgun (WGS) entry which is preliminary data.</text>
</comment>
<evidence type="ECO:0000313" key="14">
    <source>
        <dbReference type="EMBL" id="KAJ4828200.1"/>
    </source>
</evidence>
<keyword evidence="12" id="KW-0812">Transmembrane</keyword>
<dbReference type="PANTHER" id="PTHR27002">
    <property type="entry name" value="RECEPTOR-LIKE SERINE/THREONINE-PROTEIN KINASE SD1-8"/>
    <property type="match status" value="1"/>
</dbReference>
<keyword evidence="9" id="KW-0325">Glycoprotein</keyword>
<keyword evidence="8" id="KW-1015">Disulfide bond</keyword>
<evidence type="ECO:0000256" key="8">
    <source>
        <dbReference type="ARBA" id="ARBA00023157"/>
    </source>
</evidence>
<evidence type="ECO:0000256" key="5">
    <source>
        <dbReference type="ARBA" id="ARBA00022741"/>
    </source>
</evidence>
<dbReference type="Gene3D" id="1.10.510.10">
    <property type="entry name" value="Transferase(Phosphotransferase) domain 1"/>
    <property type="match status" value="1"/>
</dbReference>
<comment type="catalytic activity">
    <reaction evidence="10">
        <text>L-threonyl-[protein] + ATP = O-phospho-L-threonyl-[protein] + ADP + H(+)</text>
        <dbReference type="Rhea" id="RHEA:46608"/>
        <dbReference type="Rhea" id="RHEA-COMP:11060"/>
        <dbReference type="Rhea" id="RHEA-COMP:11605"/>
        <dbReference type="ChEBI" id="CHEBI:15378"/>
        <dbReference type="ChEBI" id="CHEBI:30013"/>
        <dbReference type="ChEBI" id="CHEBI:30616"/>
        <dbReference type="ChEBI" id="CHEBI:61977"/>
        <dbReference type="ChEBI" id="CHEBI:456216"/>
        <dbReference type="EC" id="2.7.11.1"/>
    </reaction>
</comment>
<dbReference type="PANTHER" id="PTHR27002:SF1092">
    <property type="entry name" value="RECEPTOR-LIKE SERINE_THREONINE-PROTEIN KINASE"/>
    <property type="match status" value="1"/>
</dbReference>
<gene>
    <name evidence="14" type="ORF">Tsubulata_045710</name>
</gene>
<keyword evidence="12" id="KW-1133">Transmembrane helix</keyword>
<accession>A0A9Q0FCF4</accession>
<dbReference type="InterPro" id="IPR011009">
    <property type="entry name" value="Kinase-like_dom_sf"/>
</dbReference>
<keyword evidence="12" id="KW-0472">Membrane</keyword>
<feature type="transmembrane region" description="Helical" evidence="12">
    <location>
        <begin position="21"/>
        <end position="41"/>
    </location>
</feature>
<comment type="catalytic activity">
    <reaction evidence="11">
        <text>L-seryl-[protein] + ATP = O-phospho-L-seryl-[protein] + ADP + H(+)</text>
        <dbReference type="Rhea" id="RHEA:17989"/>
        <dbReference type="Rhea" id="RHEA-COMP:9863"/>
        <dbReference type="Rhea" id="RHEA-COMP:11604"/>
        <dbReference type="ChEBI" id="CHEBI:15378"/>
        <dbReference type="ChEBI" id="CHEBI:29999"/>
        <dbReference type="ChEBI" id="CHEBI:30616"/>
        <dbReference type="ChEBI" id="CHEBI:83421"/>
        <dbReference type="ChEBI" id="CHEBI:456216"/>
        <dbReference type="EC" id="2.7.11.1"/>
    </reaction>
</comment>
<dbReference type="Pfam" id="PF00069">
    <property type="entry name" value="Pkinase"/>
    <property type="match status" value="1"/>
</dbReference>
<dbReference type="PROSITE" id="PS50011">
    <property type="entry name" value="PROTEIN_KINASE_DOM"/>
    <property type="match status" value="1"/>
</dbReference>
<keyword evidence="5" id="KW-0547">Nucleotide-binding</keyword>
<keyword evidence="3" id="KW-0808">Transferase</keyword>
<proteinExistence type="predicted"/>
<dbReference type="EMBL" id="JAKUCV010006233">
    <property type="protein sequence ID" value="KAJ4828200.1"/>
    <property type="molecule type" value="Genomic_DNA"/>
</dbReference>
<dbReference type="EC" id="2.7.11.1" evidence="1"/>
<keyword evidence="15" id="KW-1185">Reference proteome</keyword>
<evidence type="ECO:0000256" key="11">
    <source>
        <dbReference type="ARBA" id="ARBA00048679"/>
    </source>
</evidence>
<keyword evidence="6" id="KW-0418">Kinase</keyword>